<dbReference type="Proteomes" id="UP000012249">
    <property type="component" value="Unassembled WGS sequence"/>
</dbReference>
<evidence type="ECO:0000313" key="2">
    <source>
        <dbReference type="EMBL" id="EMY13687.1"/>
    </source>
</evidence>
<name>N1U3T4_9LEPT</name>
<protein>
    <submittedName>
        <fullName evidence="2">Uncharacterized protein</fullName>
    </submittedName>
</protein>
<keyword evidence="1" id="KW-1133">Transmembrane helix</keyword>
<proteinExistence type="predicted"/>
<keyword evidence="1" id="KW-0472">Membrane</keyword>
<gene>
    <name evidence="2" type="ORF">LEP1GSC043_4628</name>
</gene>
<comment type="caution">
    <text evidence="2">The sequence shown here is derived from an EMBL/GenBank/DDBJ whole genome shotgun (WGS) entry which is preliminary data.</text>
</comment>
<feature type="transmembrane region" description="Helical" evidence="1">
    <location>
        <begin position="12"/>
        <end position="31"/>
    </location>
</feature>
<dbReference type="AlphaFoldDB" id="N1U3T4"/>
<dbReference type="EMBL" id="AHMI02000226">
    <property type="protein sequence ID" value="EMY13687.1"/>
    <property type="molecule type" value="Genomic_DNA"/>
</dbReference>
<keyword evidence="1" id="KW-0812">Transmembrane</keyword>
<accession>N1U3T4</accession>
<sequence length="52" mass="5963">MLLYLKLEGLLIAFLKFGTAVSAAGFYWFFIATRTTIRIERVSISRRSSAEF</sequence>
<evidence type="ECO:0000313" key="3">
    <source>
        <dbReference type="Proteomes" id="UP000012249"/>
    </source>
</evidence>
<reference evidence="2 3" key="1">
    <citation type="submission" date="2013-02" db="EMBL/GenBank/DDBJ databases">
        <authorList>
            <person name="Harkins D.M."/>
            <person name="Durkin A.S."/>
            <person name="Brinkac L.M."/>
            <person name="Haft D.H."/>
            <person name="Selengut J.D."/>
            <person name="Sanka R."/>
            <person name="DePew J."/>
            <person name="Purushe J."/>
            <person name="Haake D.A."/>
            <person name="Matsunaga J."/>
            <person name="Vinetz J.M."/>
            <person name="Sutton G.G."/>
            <person name="Nierman W.C."/>
            <person name="Fouts D.E."/>
        </authorList>
    </citation>
    <scope>NUCLEOTIDE SEQUENCE [LARGE SCALE GENOMIC DNA]</scope>
    <source>
        <strain evidence="2 3">Ecochallenge</strain>
    </source>
</reference>
<organism evidence="2 3">
    <name type="scientific">Leptospira weilii str. Ecochallenge</name>
    <dbReference type="NCBI Taxonomy" id="1049986"/>
    <lineage>
        <taxon>Bacteria</taxon>
        <taxon>Pseudomonadati</taxon>
        <taxon>Spirochaetota</taxon>
        <taxon>Spirochaetia</taxon>
        <taxon>Leptospirales</taxon>
        <taxon>Leptospiraceae</taxon>
        <taxon>Leptospira</taxon>
    </lineage>
</organism>
<evidence type="ECO:0000256" key="1">
    <source>
        <dbReference type="SAM" id="Phobius"/>
    </source>
</evidence>